<organism evidence="1">
    <name type="scientific">bioreactor metagenome</name>
    <dbReference type="NCBI Taxonomy" id="1076179"/>
    <lineage>
        <taxon>unclassified sequences</taxon>
        <taxon>metagenomes</taxon>
        <taxon>ecological metagenomes</taxon>
    </lineage>
</organism>
<reference evidence="1" key="1">
    <citation type="submission" date="2019-08" db="EMBL/GenBank/DDBJ databases">
        <authorList>
            <person name="Kucharzyk K."/>
            <person name="Murdoch R.W."/>
            <person name="Higgins S."/>
            <person name="Loffler F."/>
        </authorList>
    </citation>
    <scope>NUCLEOTIDE SEQUENCE</scope>
</reference>
<proteinExistence type="predicted"/>
<sequence length="87" mass="10246">MNNILSKLTEANVLIEVFYDAKRLKTYQPAIDIHQLTINLLFDKLESHGSENFLTNKNELLDTFWHKTNEIRQKSELMAEKILIKDI</sequence>
<gene>
    <name evidence="1" type="ORF">SDC9_174054</name>
</gene>
<evidence type="ECO:0000313" key="1">
    <source>
        <dbReference type="EMBL" id="MPN26629.1"/>
    </source>
</evidence>
<comment type="caution">
    <text evidence="1">The sequence shown here is derived from an EMBL/GenBank/DDBJ whole genome shotgun (WGS) entry which is preliminary data.</text>
</comment>
<accession>A0A645GL98</accession>
<dbReference type="EMBL" id="VSSQ01076213">
    <property type="protein sequence ID" value="MPN26629.1"/>
    <property type="molecule type" value="Genomic_DNA"/>
</dbReference>
<protein>
    <submittedName>
        <fullName evidence="1">Uncharacterized protein</fullName>
    </submittedName>
</protein>
<name>A0A645GL98_9ZZZZ</name>
<dbReference type="AlphaFoldDB" id="A0A645GL98"/>